<evidence type="ECO:0000313" key="1">
    <source>
        <dbReference type="EMBL" id="MCZ4518928.1"/>
    </source>
</evidence>
<dbReference type="RefSeq" id="WP_269603839.1">
    <property type="nucleotide sequence ID" value="NZ_JAPWIJ010000004.1"/>
</dbReference>
<dbReference type="SUPFAM" id="SSF47413">
    <property type="entry name" value="lambda repressor-like DNA-binding domains"/>
    <property type="match status" value="1"/>
</dbReference>
<accession>A0ABT4MDL4</accession>
<evidence type="ECO:0000313" key="2">
    <source>
        <dbReference type="Proteomes" id="UP001081071"/>
    </source>
</evidence>
<dbReference type="InterPro" id="IPR010982">
    <property type="entry name" value="Lambda_DNA-bd_dom_sf"/>
</dbReference>
<reference evidence="1" key="1">
    <citation type="submission" date="2022-12" db="EMBL/GenBank/DDBJ databases">
        <authorList>
            <person name="Krivoruchko A.V."/>
            <person name="Elkin A."/>
        </authorList>
    </citation>
    <scope>NUCLEOTIDE SEQUENCE</scope>
    <source>
        <strain evidence="1">IEGM 1391</strain>
    </source>
</reference>
<name>A0ABT4MDL4_9NOCA</name>
<keyword evidence="2" id="KW-1185">Reference proteome</keyword>
<dbReference type="EMBL" id="JAPWIJ010000004">
    <property type="protein sequence ID" value="MCZ4518928.1"/>
    <property type="molecule type" value="Genomic_DNA"/>
</dbReference>
<comment type="caution">
    <text evidence="1">The sequence shown here is derived from an EMBL/GenBank/DDBJ whole genome shotgun (WGS) entry which is preliminary data.</text>
</comment>
<protein>
    <submittedName>
        <fullName evidence="1">Helix-turn-helix transcriptional regulator</fullName>
    </submittedName>
</protein>
<organism evidence="1 2">
    <name type="scientific">Rhodococcus ruber</name>
    <dbReference type="NCBI Taxonomy" id="1830"/>
    <lineage>
        <taxon>Bacteria</taxon>
        <taxon>Bacillati</taxon>
        <taxon>Actinomycetota</taxon>
        <taxon>Actinomycetes</taxon>
        <taxon>Mycobacteriales</taxon>
        <taxon>Nocardiaceae</taxon>
        <taxon>Rhodococcus</taxon>
    </lineage>
</organism>
<sequence>MTDVPERELERTMMKSRANGAVDRIEFLRCLRQLHEQKMWTQTRLAKANGVTQPAISKWLKMARIDAPDLRPGTAGGTPYEIAARYAAGLLDRETMIEQLSEWVRHAATQTASSEDDVSPLNSSGFNLQVGRAMADRFIDETDFDRILDAIAD</sequence>
<dbReference type="Gene3D" id="1.10.260.40">
    <property type="entry name" value="lambda repressor-like DNA-binding domains"/>
    <property type="match status" value="1"/>
</dbReference>
<proteinExistence type="predicted"/>
<gene>
    <name evidence="1" type="ORF">O4220_10395</name>
</gene>
<dbReference type="Proteomes" id="UP001081071">
    <property type="component" value="Unassembled WGS sequence"/>
</dbReference>